<evidence type="ECO:0000313" key="2">
    <source>
        <dbReference type="Proteomes" id="UP000036520"/>
    </source>
</evidence>
<dbReference type="EMBL" id="CP012040">
    <property type="protein sequence ID" value="AKP51124.1"/>
    <property type="molecule type" value="Genomic_DNA"/>
</dbReference>
<dbReference type="RefSeq" id="WP_157470387.1">
    <property type="nucleotide sequence ID" value="NZ_CP012040.1"/>
</dbReference>
<organism evidence="1 2">
    <name type="scientific">Cyclobacterium amurskyense</name>
    <dbReference type="NCBI Taxonomy" id="320787"/>
    <lineage>
        <taxon>Bacteria</taxon>
        <taxon>Pseudomonadati</taxon>
        <taxon>Bacteroidota</taxon>
        <taxon>Cytophagia</taxon>
        <taxon>Cytophagales</taxon>
        <taxon>Cyclobacteriaceae</taxon>
        <taxon>Cyclobacterium</taxon>
    </lineage>
</organism>
<dbReference type="KEGG" id="camu:CA2015_1689"/>
<accession>A0A0H4PA94</accession>
<dbReference type="AlphaFoldDB" id="A0A0H4PA94"/>
<protein>
    <submittedName>
        <fullName evidence="1">Uncharacterized protein</fullName>
    </submittedName>
</protein>
<evidence type="ECO:0000313" key="1">
    <source>
        <dbReference type="EMBL" id="AKP51124.1"/>
    </source>
</evidence>
<reference evidence="1 2" key="1">
    <citation type="submission" date="2015-07" db="EMBL/GenBank/DDBJ databases">
        <authorList>
            <person name="Kim K.M."/>
        </authorList>
    </citation>
    <scope>NUCLEOTIDE SEQUENCE [LARGE SCALE GENOMIC DNA]</scope>
    <source>
        <strain evidence="1 2">KCTC 12363</strain>
    </source>
</reference>
<gene>
    <name evidence="1" type="ORF">CA2015_1689</name>
</gene>
<keyword evidence="2" id="KW-1185">Reference proteome</keyword>
<dbReference type="Proteomes" id="UP000036520">
    <property type="component" value="Chromosome"/>
</dbReference>
<proteinExistence type="predicted"/>
<name>A0A0H4PA94_9BACT</name>
<sequence>MPKPISNQTALICTSGEIKTTRLPIVIRIQRKAKLPDPIPKARIEHISPMTRKMGPNVLANFTLDINHASKAAGRKITALPEVW</sequence>